<accession>A0A9D9GYF3</accession>
<dbReference type="EMBL" id="JADIND010000219">
    <property type="protein sequence ID" value="MBO8431660.1"/>
    <property type="molecule type" value="Genomic_DNA"/>
</dbReference>
<comment type="caution">
    <text evidence="1">The sequence shown here is derived from an EMBL/GenBank/DDBJ whole genome shotgun (WGS) entry which is preliminary data.</text>
</comment>
<evidence type="ECO:0000313" key="2">
    <source>
        <dbReference type="Proteomes" id="UP000823632"/>
    </source>
</evidence>
<protein>
    <submittedName>
        <fullName evidence="1">Uncharacterized protein</fullName>
    </submittedName>
</protein>
<dbReference type="Proteomes" id="UP000823632">
    <property type="component" value="Unassembled WGS sequence"/>
</dbReference>
<proteinExistence type="predicted"/>
<evidence type="ECO:0000313" key="1">
    <source>
        <dbReference type="EMBL" id="MBO8431660.1"/>
    </source>
</evidence>
<organism evidence="1 2">
    <name type="scientific">Candidatus Scatousia excrementipullorum</name>
    <dbReference type="NCBI Taxonomy" id="2840936"/>
    <lineage>
        <taxon>Bacteria</taxon>
        <taxon>Candidatus Scatousia</taxon>
    </lineage>
</organism>
<sequence length="125" mass="14199">MPKILDIQGFNQNKLIIKNKLTSKPQKVINKLEKLISSQDNFAMQVQQDYSNGNVILSLYNPVVYVSSHGHPVYNVKNIPATSAEKIYLKTAKQMLNETNDAIKLSGKDFANHPLIKHFKNTFIK</sequence>
<reference evidence="1" key="1">
    <citation type="submission" date="2020-10" db="EMBL/GenBank/DDBJ databases">
        <authorList>
            <person name="Gilroy R."/>
        </authorList>
    </citation>
    <scope>NUCLEOTIDE SEQUENCE</scope>
    <source>
        <strain evidence="1">10192</strain>
    </source>
</reference>
<dbReference type="AlphaFoldDB" id="A0A9D9GYF3"/>
<name>A0A9D9GYF3_9BACT</name>
<gene>
    <name evidence="1" type="ORF">IAC76_09775</name>
</gene>
<reference evidence="1" key="2">
    <citation type="journal article" date="2021" name="PeerJ">
        <title>Extensive microbial diversity within the chicken gut microbiome revealed by metagenomics and culture.</title>
        <authorList>
            <person name="Gilroy R."/>
            <person name="Ravi A."/>
            <person name="Getino M."/>
            <person name="Pursley I."/>
            <person name="Horton D.L."/>
            <person name="Alikhan N.F."/>
            <person name="Baker D."/>
            <person name="Gharbi K."/>
            <person name="Hall N."/>
            <person name="Watson M."/>
            <person name="Adriaenssens E.M."/>
            <person name="Foster-Nyarko E."/>
            <person name="Jarju S."/>
            <person name="Secka A."/>
            <person name="Antonio M."/>
            <person name="Oren A."/>
            <person name="Chaudhuri R.R."/>
            <person name="La Ragione R."/>
            <person name="Hildebrand F."/>
            <person name="Pallen M.J."/>
        </authorList>
    </citation>
    <scope>NUCLEOTIDE SEQUENCE</scope>
    <source>
        <strain evidence="1">10192</strain>
    </source>
</reference>